<evidence type="ECO:0000256" key="1">
    <source>
        <dbReference type="ARBA" id="ARBA00022679"/>
    </source>
</evidence>
<dbReference type="SUPFAM" id="SSF52794">
    <property type="entry name" value="PTS system IIB component-like"/>
    <property type="match status" value="1"/>
</dbReference>
<dbReference type="CDD" id="cd05563">
    <property type="entry name" value="PTS_IIB_ascorbate"/>
    <property type="match status" value="1"/>
</dbReference>
<feature type="domain" description="PTS EIIB type-2" evidence="2">
    <location>
        <begin position="2"/>
        <end position="92"/>
    </location>
</feature>
<keyword evidence="1" id="KW-0808">Transferase</keyword>
<dbReference type="Proteomes" id="UP000217033">
    <property type="component" value="Unassembled WGS sequence"/>
</dbReference>
<dbReference type="PROSITE" id="PS51099">
    <property type="entry name" value="PTS_EIIB_TYPE_2"/>
    <property type="match status" value="1"/>
</dbReference>
<keyword evidence="4" id="KW-1185">Reference proteome</keyword>
<organism evidence="3 4">
    <name type="scientific">Mycoplasmopsis agassizii</name>
    <dbReference type="NCBI Taxonomy" id="33922"/>
    <lineage>
        <taxon>Bacteria</taxon>
        <taxon>Bacillati</taxon>
        <taxon>Mycoplasmatota</taxon>
        <taxon>Mycoplasmoidales</taxon>
        <taxon>Metamycoplasmataceae</taxon>
        <taxon>Mycoplasmopsis</taxon>
    </lineage>
</organism>
<sequence length="92" mass="10141">MKKIVTVCGMGLGSSLIVEMNTKKAIKTLNLDESKFQVTHQNLNSYSPSQGFDIVICGQDLSDSIDPGKGKKIVLKNLMDSEELIQKLKENL</sequence>
<gene>
    <name evidence="3" type="ORF">CJF60_02295</name>
</gene>
<dbReference type="EMBL" id="NQMN01000001">
    <property type="protein sequence ID" value="PAF55489.1"/>
    <property type="molecule type" value="Genomic_DNA"/>
</dbReference>
<dbReference type="RefSeq" id="WP_084232370.1">
    <property type="nucleotide sequence ID" value="NZ_CP166874.1"/>
</dbReference>
<dbReference type="InterPro" id="IPR036095">
    <property type="entry name" value="PTS_EIIB-like_sf"/>
</dbReference>
<protein>
    <recommendedName>
        <fullName evidence="2">PTS EIIB type-2 domain-containing protein</fullName>
    </recommendedName>
</protein>
<reference evidence="3" key="1">
    <citation type="submission" date="2017-08" db="EMBL/GenBank/DDBJ databases">
        <authorList>
            <person name="Alvarez-Ponce D."/>
            <person name="Weitzman C.L."/>
            <person name="Tillett R.L."/>
            <person name="Sandmeier F.C."/>
            <person name="Tracy C.R."/>
        </authorList>
    </citation>
    <scope>NUCLEOTIDE SEQUENCE [LARGE SCALE GENOMIC DNA]</scope>
    <source>
        <strain evidence="3">PS6</strain>
    </source>
</reference>
<name>A0ABX4H6H2_9BACT</name>
<dbReference type="Gene3D" id="3.40.50.2300">
    <property type="match status" value="1"/>
</dbReference>
<proteinExistence type="predicted"/>
<dbReference type="InterPro" id="IPR003501">
    <property type="entry name" value="PTS_EIIB_2/3"/>
</dbReference>
<accession>A0ABX4H6H2</accession>
<dbReference type="Pfam" id="PF02302">
    <property type="entry name" value="PTS_IIB"/>
    <property type="match status" value="1"/>
</dbReference>
<comment type="caution">
    <text evidence="3">The sequence shown here is derived from an EMBL/GenBank/DDBJ whole genome shotgun (WGS) entry which is preliminary data.</text>
</comment>
<evidence type="ECO:0000259" key="2">
    <source>
        <dbReference type="PROSITE" id="PS51099"/>
    </source>
</evidence>
<evidence type="ECO:0000313" key="3">
    <source>
        <dbReference type="EMBL" id="PAF55489.1"/>
    </source>
</evidence>
<dbReference type="InterPro" id="IPR013011">
    <property type="entry name" value="PTS_EIIB_2"/>
</dbReference>
<evidence type="ECO:0000313" key="4">
    <source>
        <dbReference type="Proteomes" id="UP000217033"/>
    </source>
</evidence>